<keyword evidence="1" id="KW-0732">Signal</keyword>
<evidence type="ECO:0000313" key="2">
    <source>
        <dbReference type="EMBL" id="MDK2595496.1"/>
    </source>
</evidence>
<name>A0ABT7EKA7_9GAMM</name>
<accession>A0ABT7EKA7</accession>
<protein>
    <recommendedName>
        <fullName evidence="4">Adhesin domain-containing protein</fullName>
    </recommendedName>
</protein>
<reference evidence="2 3" key="1">
    <citation type="submission" date="2023-05" db="EMBL/GenBank/DDBJ databases">
        <title>Pseudoalteromonas ardens sp. nov., Pseudoalteromonas obscura sp. nov., and Pseudoalteromonas umbrosa sp. nov., isolated from the coral Montipora capitata.</title>
        <authorList>
            <person name="Thomas E.M."/>
            <person name="Smith E.M."/>
            <person name="Papke E."/>
            <person name="Shlafstein M.D."/>
            <person name="Oline D.K."/>
            <person name="Videau P."/>
            <person name="Saw J.H."/>
            <person name="Strangman W.K."/>
            <person name="Ushijima B."/>
        </authorList>
    </citation>
    <scope>NUCLEOTIDE SEQUENCE [LARGE SCALE GENOMIC DNA]</scope>
    <source>
        <strain evidence="2 3">P94</strain>
    </source>
</reference>
<keyword evidence="3" id="KW-1185">Reference proteome</keyword>
<sequence length="243" mass="25588">MKAFMMAALAACSLNASAHQFYSSDFEFVKSTSLSLPVADINQFKIEAGAGELRVVGADTDKISVTAEIYQSQESDDYCLDLTQSNGKALLKSNVCHHETNYTLIHLSITAPKSLVTRIKDGSGSLDVSGVSIQHIDDNSGSIQVNDNLIALEIEDGSGSIEVSGVQGELIIDDGSGKLSVEDVKGDVSIEDGSGKIVVENVSGKVSVDDGSGSISVKNAQSFELIDDGSGKVNLQGIREQQN</sequence>
<evidence type="ECO:0008006" key="4">
    <source>
        <dbReference type="Google" id="ProtNLM"/>
    </source>
</evidence>
<comment type="caution">
    <text evidence="2">The sequence shown here is derived from an EMBL/GenBank/DDBJ whole genome shotgun (WGS) entry which is preliminary data.</text>
</comment>
<evidence type="ECO:0000256" key="1">
    <source>
        <dbReference type="SAM" id="SignalP"/>
    </source>
</evidence>
<dbReference type="EMBL" id="JASJUT010000003">
    <property type="protein sequence ID" value="MDK2595496.1"/>
    <property type="molecule type" value="Genomic_DNA"/>
</dbReference>
<proteinExistence type="predicted"/>
<dbReference type="Proteomes" id="UP001231915">
    <property type="component" value="Unassembled WGS sequence"/>
</dbReference>
<dbReference type="RefSeq" id="WP_211010756.1">
    <property type="nucleotide sequence ID" value="NZ_JASJUT010000003.1"/>
</dbReference>
<evidence type="ECO:0000313" key="3">
    <source>
        <dbReference type="Proteomes" id="UP001231915"/>
    </source>
</evidence>
<feature type="signal peptide" evidence="1">
    <location>
        <begin position="1"/>
        <end position="18"/>
    </location>
</feature>
<gene>
    <name evidence="2" type="ORF">QNM18_10610</name>
</gene>
<organism evidence="2 3">
    <name type="scientific">Pseudoalteromonas obscura</name>
    <dbReference type="NCBI Taxonomy" id="3048491"/>
    <lineage>
        <taxon>Bacteria</taxon>
        <taxon>Pseudomonadati</taxon>
        <taxon>Pseudomonadota</taxon>
        <taxon>Gammaproteobacteria</taxon>
        <taxon>Alteromonadales</taxon>
        <taxon>Pseudoalteromonadaceae</taxon>
        <taxon>Pseudoalteromonas</taxon>
    </lineage>
</organism>
<feature type="chain" id="PRO_5045173946" description="Adhesin domain-containing protein" evidence="1">
    <location>
        <begin position="19"/>
        <end position="243"/>
    </location>
</feature>